<dbReference type="InterPro" id="IPR017927">
    <property type="entry name" value="FAD-bd_FR_type"/>
</dbReference>
<dbReference type="InterPro" id="IPR012675">
    <property type="entry name" value="Beta-grasp_dom_sf"/>
</dbReference>
<evidence type="ECO:0000259" key="7">
    <source>
        <dbReference type="PROSITE" id="PS51384"/>
    </source>
</evidence>
<dbReference type="InterPro" id="IPR039261">
    <property type="entry name" value="FNR_nucleotide-bd"/>
</dbReference>
<dbReference type="Proteomes" id="UP001209076">
    <property type="component" value="Unassembled WGS sequence"/>
</dbReference>
<name>A0ABT2PV43_9MOLU</name>
<dbReference type="Pfam" id="PF00970">
    <property type="entry name" value="FAD_binding_6"/>
    <property type="match status" value="1"/>
</dbReference>
<gene>
    <name evidence="8" type="ORF">N7603_04035</name>
</gene>
<evidence type="ECO:0000256" key="5">
    <source>
        <dbReference type="SAM" id="Phobius"/>
    </source>
</evidence>
<keyword evidence="2" id="KW-0285">Flavoprotein</keyword>
<keyword evidence="3" id="KW-0274">FAD</keyword>
<protein>
    <submittedName>
        <fullName evidence="8">2Fe-2S iron-sulfur cluster binding domain-containing protein</fullName>
    </submittedName>
</protein>
<dbReference type="InterPro" id="IPR001041">
    <property type="entry name" value="2Fe-2S_ferredoxin-type"/>
</dbReference>
<dbReference type="Pfam" id="PF00111">
    <property type="entry name" value="Fer2"/>
    <property type="match status" value="1"/>
</dbReference>
<evidence type="ECO:0000313" key="8">
    <source>
        <dbReference type="EMBL" id="MCU0104820.1"/>
    </source>
</evidence>
<evidence type="ECO:0000256" key="1">
    <source>
        <dbReference type="ARBA" id="ARBA00022448"/>
    </source>
</evidence>
<evidence type="ECO:0000313" key="9">
    <source>
        <dbReference type="Proteomes" id="UP001209076"/>
    </source>
</evidence>
<dbReference type="RefSeq" id="WP_262096073.1">
    <property type="nucleotide sequence ID" value="NZ_JAOEGN010000006.1"/>
</dbReference>
<dbReference type="PROSITE" id="PS51085">
    <property type="entry name" value="2FE2S_FER_2"/>
    <property type="match status" value="1"/>
</dbReference>
<evidence type="ECO:0000259" key="6">
    <source>
        <dbReference type="PROSITE" id="PS51085"/>
    </source>
</evidence>
<keyword evidence="4" id="KW-0408">Iron</keyword>
<feature type="domain" description="FAD-binding FR-type" evidence="7">
    <location>
        <begin position="126"/>
        <end position="227"/>
    </location>
</feature>
<dbReference type="Pfam" id="PF00175">
    <property type="entry name" value="NAD_binding_1"/>
    <property type="match status" value="1"/>
</dbReference>
<keyword evidence="9" id="KW-1185">Reference proteome</keyword>
<comment type="caution">
    <text evidence="8">The sequence shown here is derived from an EMBL/GenBank/DDBJ whole genome shotgun (WGS) entry which is preliminary data.</text>
</comment>
<dbReference type="Gene3D" id="3.40.50.80">
    <property type="entry name" value="Nucleotide-binding domain of ferredoxin-NADP reductase (FNR) module"/>
    <property type="match status" value="1"/>
</dbReference>
<keyword evidence="5" id="KW-0812">Transmembrane</keyword>
<dbReference type="InterPro" id="IPR036010">
    <property type="entry name" value="2Fe-2S_ferredoxin-like_sf"/>
</dbReference>
<dbReference type="InterPro" id="IPR008333">
    <property type="entry name" value="Cbr1-like_FAD-bd_dom"/>
</dbReference>
<evidence type="ECO:0000256" key="2">
    <source>
        <dbReference type="ARBA" id="ARBA00022630"/>
    </source>
</evidence>
<dbReference type="InterPro" id="IPR001433">
    <property type="entry name" value="OxRdtase_FAD/NAD-bd"/>
</dbReference>
<feature type="transmembrane region" description="Helical" evidence="5">
    <location>
        <begin position="6"/>
        <end position="27"/>
    </location>
</feature>
<dbReference type="SUPFAM" id="SSF52343">
    <property type="entry name" value="Ferredoxin reductase-like, C-terminal NADP-linked domain"/>
    <property type="match status" value="1"/>
</dbReference>
<sequence length="360" mass="40257">MNIFVPIILMGVLVLITLLLIVVDKLLGGGKEKILMINDEIIIPVKNEDTLLNTLSDQKIYLPSACGGKATCGTCKFRLIDGGGEIKPTELPFLSASEKENGVRLSCQVKVKDDMKIEIPKQLLNAKSYKTKVISIIDQTYDIKLVKFKLISPTRMEFKPGQFAQIVVPGIDIIRAYSIASNPAFPDEIELIIRQVPNGQATTFVHKALRVGDKITLTGPFGDFYLQESSERDMICIAGGSGKAPIRSILYYLKDRGMNRKVKYFFGAKSKRDLYMTEEFEQLQKEFPNFEYIPALSEPLPEDNWTGQTGLITDVVDRNVGDLSESEAYLCGSPGMINACIKVLNKHDIKQHNVFYDKFS</sequence>
<evidence type="ECO:0000256" key="4">
    <source>
        <dbReference type="ARBA" id="ARBA00023004"/>
    </source>
</evidence>
<keyword evidence="5" id="KW-0472">Membrane</keyword>
<dbReference type="PROSITE" id="PS51384">
    <property type="entry name" value="FAD_FR"/>
    <property type="match status" value="1"/>
</dbReference>
<evidence type="ECO:0000256" key="3">
    <source>
        <dbReference type="ARBA" id="ARBA00022827"/>
    </source>
</evidence>
<keyword evidence="1" id="KW-0813">Transport</keyword>
<dbReference type="SUPFAM" id="SSF63380">
    <property type="entry name" value="Riboflavin synthase domain-like"/>
    <property type="match status" value="1"/>
</dbReference>
<dbReference type="SUPFAM" id="SSF54292">
    <property type="entry name" value="2Fe-2S ferredoxin-like"/>
    <property type="match status" value="1"/>
</dbReference>
<keyword evidence="5" id="KW-1133">Transmembrane helix</keyword>
<dbReference type="PRINTS" id="PR00410">
    <property type="entry name" value="PHEHYDRXLASE"/>
</dbReference>
<dbReference type="PANTHER" id="PTHR43644:SF1">
    <property type="entry name" value="NAD(P)H-FLAVIN REDUCTASE"/>
    <property type="match status" value="1"/>
</dbReference>
<reference evidence="9" key="1">
    <citation type="submission" date="2023-07" db="EMBL/GenBank/DDBJ databases">
        <title>Novel Mycoplasma species identified in domestic and wild animals.</title>
        <authorList>
            <person name="Volokhov D.V."/>
            <person name="Furtak V.A."/>
            <person name="Zagorodnyaya T.A."/>
        </authorList>
    </citation>
    <scope>NUCLEOTIDE SEQUENCE [LARGE SCALE GENOMIC DNA]</scope>
    <source>
        <strain evidence="9">92-19</strain>
    </source>
</reference>
<dbReference type="EMBL" id="JAOEGN010000006">
    <property type="protein sequence ID" value="MCU0104820.1"/>
    <property type="molecule type" value="Genomic_DNA"/>
</dbReference>
<proteinExistence type="predicted"/>
<dbReference type="PANTHER" id="PTHR43644">
    <property type="entry name" value="NA(+)-TRANSLOCATING NADH-QUINONE REDUCTASE SUBUNIT"/>
    <property type="match status" value="1"/>
</dbReference>
<organism evidence="8 9">
    <name type="scientific">Paracholeplasma vituli</name>
    <dbReference type="NCBI Taxonomy" id="69473"/>
    <lineage>
        <taxon>Bacteria</taxon>
        <taxon>Bacillati</taxon>
        <taxon>Mycoplasmatota</taxon>
        <taxon>Mollicutes</taxon>
        <taxon>Acholeplasmatales</taxon>
        <taxon>Acholeplasmataceae</taxon>
        <taxon>Paracholeplasma</taxon>
    </lineage>
</organism>
<accession>A0ABT2PV43</accession>
<dbReference type="Gene3D" id="2.40.30.10">
    <property type="entry name" value="Translation factors"/>
    <property type="match status" value="1"/>
</dbReference>
<feature type="domain" description="2Fe-2S ferredoxin-type" evidence="6">
    <location>
        <begin position="32"/>
        <end position="123"/>
    </location>
</feature>
<dbReference type="Gene3D" id="3.10.20.30">
    <property type="match status" value="1"/>
</dbReference>
<dbReference type="CDD" id="cd00207">
    <property type="entry name" value="fer2"/>
    <property type="match status" value="1"/>
</dbReference>
<dbReference type="InterPro" id="IPR017938">
    <property type="entry name" value="Riboflavin_synthase-like_b-brl"/>
</dbReference>